<dbReference type="Proteomes" id="UP000008810">
    <property type="component" value="Chromosome 4"/>
</dbReference>
<organism evidence="2">
    <name type="scientific">Brachypodium distachyon</name>
    <name type="common">Purple false brome</name>
    <name type="synonym">Trachynia distachya</name>
    <dbReference type="NCBI Taxonomy" id="15368"/>
    <lineage>
        <taxon>Eukaryota</taxon>
        <taxon>Viridiplantae</taxon>
        <taxon>Streptophyta</taxon>
        <taxon>Embryophyta</taxon>
        <taxon>Tracheophyta</taxon>
        <taxon>Spermatophyta</taxon>
        <taxon>Magnoliopsida</taxon>
        <taxon>Liliopsida</taxon>
        <taxon>Poales</taxon>
        <taxon>Poaceae</taxon>
        <taxon>BOP clade</taxon>
        <taxon>Pooideae</taxon>
        <taxon>Stipodae</taxon>
        <taxon>Brachypodieae</taxon>
        <taxon>Brachypodium</taxon>
    </lineage>
</organism>
<name>A0A2K2CKG7_BRADI</name>
<dbReference type="AlphaFoldDB" id="A0A2K2CKG7"/>
<feature type="compositionally biased region" description="Basic and acidic residues" evidence="1">
    <location>
        <begin position="54"/>
        <end position="71"/>
    </location>
</feature>
<evidence type="ECO:0000313" key="2">
    <source>
        <dbReference type="EMBL" id="PNT62517.1"/>
    </source>
</evidence>
<feature type="compositionally biased region" description="Low complexity" evidence="1">
    <location>
        <begin position="141"/>
        <end position="150"/>
    </location>
</feature>
<evidence type="ECO:0000313" key="3">
    <source>
        <dbReference type="EnsemblPlants" id="PNT62517"/>
    </source>
</evidence>
<accession>A0A2K2CKG7</accession>
<evidence type="ECO:0000256" key="1">
    <source>
        <dbReference type="SAM" id="MobiDB-lite"/>
    </source>
</evidence>
<evidence type="ECO:0000313" key="4">
    <source>
        <dbReference type="Proteomes" id="UP000008810"/>
    </source>
</evidence>
<keyword evidence="4" id="KW-1185">Reference proteome</keyword>
<gene>
    <name evidence="2" type="ORF">BRADI_4g04658v3</name>
</gene>
<reference evidence="3" key="3">
    <citation type="submission" date="2018-08" db="UniProtKB">
        <authorList>
            <consortium name="EnsemblPlants"/>
        </authorList>
    </citation>
    <scope>IDENTIFICATION</scope>
    <source>
        <strain evidence="3">cv. Bd21</strain>
    </source>
</reference>
<feature type="compositionally biased region" description="Low complexity" evidence="1">
    <location>
        <begin position="81"/>
        <end position="92"/>
    </location>
</feature>
<feature type="compositionally biased region" description="Low complexity" evidence="1">
    <location>
        <begin position="30"/>
        <end position="39"/>
    </location>
</feature>
<proteinExistence type="predicted"/>
<feature type="region of interest" description="Disordered" evidence="1">
    <location>
        <begin position="1"/>
        <end position="183"/>
    </location>
</feature>
<feature type="compositionally biased region" description="Pro residues" evidence="1">
    <location>
        <begin position="1"/>
        <end position="18"/>
    </location>
</feature>
<dbReference type="Gramene" id="PNT62517">
    <property type="protein sequence ID" value="PNT62517"/>
    <property type="gene ID" value="BRADI_4g04658v3"/>
</dbReference>
<dbReference type="EMBL" id="CM000883">
    <property type="protein sequence ID" value="PNT62517.1"/>
    <property type="molecule type" value="Genomic_DNA"/>
</dbReference>
<reference evidence="2" key="2">
    <citation type="submission" date="2017-06" db="EMBL/GenBank/DDBJ databases">
        <title>WGS assembly of Brachypodium distachyon.</title>
        <authorList>
            <consortium name="The International Brachypodium Initiative"/>
            <person name="Lucas S."/>
            <person name="Harmon-Smith M."/>
            <person name="Lail K."/>
            <person name="Tice H."/>
            <person name="Grimwood J."/>
            <person name="Bruce D."/>
            <person name="Barry K."/>
            <person name="Shu S."/>
            <person name="Lindquist E."/>
            <person name="Wang M."/>
            <person name="Pitluck S."/>
            <person name="Vogel J.P."/>
            <person name="Garvin D.F."/>
            <person name="Mockler T.C."/>
            <person name="Schmutz J."/>
            <person name="Rokhsar D."/>
            <person name="Bevan M.W."/>
        </authorList>
    </citation>
    <scope>NUCLEOTIDE SEQUENCE</scope>
    <source>
        <strain evidence="2">Bd21</strain>
    </source>
</reference>
<reference evidence="2 3" key="1">
    <citation type="journal article" date="2010" name="Nature">
        <title>Genome sequencing and analysis of the model grass Brachypodium distachyon.</title>
        <authorList>
            <consortium name="International Brachypodium Initiative"/>
        </authorList>
    </citation>
    <scope>NUCLEOTIDE SEQUENCE [LARGE SCALE GENOMIC DNA]</scope>
    <source>
        <strain evidence="2 3">Bd21</strain>
    </source>
</reference>
<protein>
    <submittedName>
        <fullName evidence="2 3">Uncharacterized protein</fullName>
    </submittedName>
</protein>
<dbReference type="InParanoid" id="A0A2K2CKG7"/>
<sequence>MNAPPAQPLPSNPQPPLMPLSWRCSRHRSPSMLSSSWGSMAAEGGLRSSSMAAVERERERESEWRDEERGRLIGGREGGRIRSAAGGSVHAGSGRGQPPSAALRLLQAQGSRDGGTSGAGRRRRGLAAAGQARAGDGGEACGCSSGSAAARRAHGGKQQRAGDGRSSGLAVRSFLGEQGEEGA</sequence>
<dbReference type="EnsemblPlants" id="PNT62517">
    <property type="protein sequence ID" value="PNT62517"/>
    <property type="gene ID" value="BRADI_4g04658v3"/>
</dbReference>